<accession>A0A3E0KZ40</accession>
<organism evidence="1 2">
    <name type="scientific">Microcystis flos-aquae TF09</name>
    <dbReference type="NCBI Taxonomy" id="2060473"/>
    <lineage>
        <taxon>Bacteria</taxon>
        <taxon>Bacillati</taxon>
        <taxon>Cyanobacteriota</taxon>
        <taxon>Cyanophyceae</taxon>
        <taxon>Oscillatoriophycideae</taxon>
        <taxon>Chroococcales</taxon>
        <taxon>Microcystaceae</taxon>
        <taxon>Microcystis</taxon>
    </lineage>
</organism>
<name>A0A3E0KZ40_9CHRO</name>
<reference evidence="1 2" key="1">
    <citation type="submission" date="2017-10" db="EMBL/GenBank/DDBJ databases">
        <title>A large-scale comparative metagenomic study reveals the eutrophication-driven functional interactions in six Microcystis-epibionts communities.</title>
        <authorList>
            <person name="Li Q."/>
            <person name="Lin F."/>
        </authorList>
    </citation>
    <scope>NUCLEOTIDE SEQUENCE [LARGE SCALE GENOMIC DNA]</scope>
    <source>
        <strain evidence="1">TF09</strain>
    </source>
</reference>
<protein>
    <submittedName>
        <fullName evidence="1">Uncharacterized protein</fullName>
    </submittedName>
</protein>
<dbReference type="Proteomes" id="UP000256873">
    <property type="component" value="Unassembled WGS sequence"/>
</dbReference>
<evidence type="ECO:0000313" key="1">
    <source>
        <dbReference type="EMBL" id="REJ40540.1"/>
    </source>
</evidence>
<comment type="caution">
    <text evidence="1">The sequence shown here is derived from an EMBL/GenBank/DDBJ whole genome shotgun (WGS) entry which is preliminary data.</text>
</comment>
<dbReference type="EMBL" id="QQWC01000005">
    <property type="protein sequence ID" value="REJ40540.1"/>
    <property type="molecule type" value="Genomic_DNA"/>
</dbReference>
<evidence type="ECO:0000313" key="2">
    <source>
        <dbReference type="Proteomes" id="UP000256873"/>
    </source>
</evidence>
<sequence length="92" mass="10573">MKLLSCLVLIFSILIEIAGFEDEGRVIPLEDLPKIEDILGIPSGVLSQLTGYGSFRSRRKISFDFDQDDPSNDRIFDNYRIFFDIRNDNSIK</sequence>
<gene>
    <name evidence="1" type="ORF">DWQ54_19930</name>
</gene>
<dbReference type="AlphaFoldDB" id="A0A3E0KZ40"/>
<proteinExistence type="predicted"/>